<evidence type="ECO:0000313" key="5">
    <source>
        <dbReference type="Proteomes" id="UP000265520"/>
    </source>
</evidence>
<feature type="non-terminal residue" evidence="4">
    <location>
        <position position="1"/>
    </location>
</feature>
<feature type="compositionally biased region" description="Basic and acidic residues" evidence="2">
    <location>
        <begin position="67"/>
        <end position="79"/>
    </location>
</feature>
<keyword evidence="1" id="KW-0378">Hydrolase</keyword>
<dbReference type="GO" id="GO:0016301">
    <property type="term" value="F:kinase activity"/>
    <property type="evidence" value="ECO:0007669"/>
    <property type="project" value="UniProtKB-KW"/>
</dbReference>
<dbReference type="PANTHER" id="PTHR47320:SF1">
    <property type="entry name" value="BIFUNCTIONAL URIDYLYLTRANSFERASE_URIDYLYL-REMOVING ENZYME"/>
    <property type="match status" value="1"/>
</dbReference>
<evidence type="ECO:0000313" key="4">
    <source>
        <dbReference type="EMBL" id="MCI01680.1"/>
    </source>
</evidence>
<keyword evidence="4" id="KW-0808">Transferase</keyword>
<keyword evidence="5" id="KW-1185">Reference proteome</keyword>
<dbReference type="InterPro" id="IPR002912">
    <property type="entry name" value="ACT_dom"/>
</dbReference>
<feature type="non-terminal residue" evidence="4">
    <location>
        <position position="113"/>
    </location>
</feature>
<comment type="caution">
    <text evidence="4">The sequence shown here is derived from an EMBL/GenBank/DDBJ whole genome shotgun (WGS) entry which is preliminary data.</text>
</comment>
<name>A0A392NR41_9FABA</name>
<dbReference type="Proteomes" id="UP000265520">
    <property type="component" value="Unassembled WGS sequence"/>
</dbReference>
<dbReference type="SUPFAM" id="SSF55021">
    <property type="entry name" value="ACT-like"/>
    <property type="match status" value="1"/>
</dbReference>
<dbReference type="InterPro" id="IPR045865">
    <property type="entry name" value="ACT-like_dom_sf"/>
</dbReference>
<dbReference type="PANTHER" id="PTHR47320">
    <property type="entry name" value="BIFUNCTIONAL URIDYLYLTRANSFERASE/URIDYLYL-REMOVING ENZYME"/>
    <property type="match status" value="1"/>
</dbReference>
<organism evidence="4 5">
    <name type="scientific">Trifolium medium</name>
    <dbReference type="NCBI Taxonomy" id="97028"/>
    <lineage>
        <taxon>Eukaryota</taxon>
        <taxon>Viridiplantae</taxon>
        <taxon>Streptophyta</taxon>
        <taxon>Embryophyta</taxon>
        <taxon>Tracheophyta</taxon>
        <taxon>Spermatophyta</taxon>
        <taxon>Magnoliopsida</taxon>
        <taxon>eudicotyledons</taxon>
        <taxon>Gunneridae</taxon>
        <taxon>Pentapetalae</taxon>
        <taxon>rosids</taxon>
        <taxon>fabids</taxon>
        <taxon>Fabales</taxon>
        <taxon>Fabaceae</taxon>
        <taxon>Papilionoideae</taxon>
        <taxon>50 kb inversion clade</taxon>
        <taxon>NPAAA clade</taxon>
        <taxon>Hologalegina</taxon>
        <taxon>IRL clade</taxon>
        <taxon>Trifolieae</taxon>
        <taxon>Trifolium</taxon>
    </lineage>
</organism>
<proteinExistence type="predicted"/>
<evidence type="ECO:0000256" key="2">
    <source>
        <dbReference type="SAM" id="MobiDB-lite"/>
    </source>
</evidence>
<feature type="region of interest" description="Disordered" evidence="2">
    <location>
        <begin position="54"/>
        <end position="87"/>
    </location>
</feature>
<dbReference type="GO" id="GO:0016787">
    <property type="term" value="F:hydrolase activity"/>
    <property type="evidence" value="ECO:0007669"/>
    <property type="project" value="UniProtKB-KW"/>
</dbReference>
<gene>
    <name evidence="4" type="ORF">A2U01_0022707</name>
</gene>
<accession>A0A392NR41</accession>
<dbReference type="PROSITE" id="PS51671">
    <property type="entry name" value="ACT"/>
    <property type="match status" value="1"/>
</dbReference>
<evidence type="ECO:0000256" key="1">
    <source>
        <dbReference type="ARBA" id="ARBA00022801"/>
    </source>
</evidence>
<reference evidence="4 5" key="1">
    <citation type="journal article" date="2018" name="Front. Plant Sci.">
        <title>Red Clover (Trifolium pratense) and Zigzag Clover (T. medium) - A Picture of Genomic Similarities and Differences.</title>
        <authorList>
            <person name="Dluhosova J."/>
            <person name="Istvanek J."/>
            <person name="Nedelnik J."/>
            <person name="Repkova J."/>
        </authorList>
    </citation>
    <scope>NUCLEOTIDE SEQUENCE [LARGE SCALE GENOMIC DNA]</scope>
    <source>
        <strain evidence="5">cv. 10/8</strain>
        <tissue evidence="4">Leaf</tissue>
    </source>
</reference>
<dbReference type="GO" id="GO:0008773">
    <property type="term" value="F:[protein-PII] uridylyltransferase activity"/>
    <property type="evidence" value="ECO:0007669"/>
    <property type="project" value="InterPro"/>
</dbReference>
<dbReference type="AlphaFoldDB" id="A0A392NR41"/>
<dbReference type="InterPro" id="IPR010043">
    <property type="entry name" value="UTase/UR"/>
</dbReference>
<protein>
    <submittedName>
        <fullName evidence="4">Serine/threonine-protein kinase CTR1-like</fullName>
    </submittedName>
</protein>
<feature type="domain" description="ACT" evidence="3">
    <location>
        <begin position="1"/>
        <end position="61"/>
    </location>
</feature>
<keyword evidence="4" id="KW-0418">Kinase</keyword>
<sequence>LTALLAEVGLNIQEAHAFSTNDGYSLDVFVVEGWPYEETEKLKETLEKEVLKIERHERSSQQSVSSVDERDQARMKNELDQLTIPNDGTDVWEIDPKHLKYGTQIASASYGEL</sequence>
<dbReference type="EMBL" id="LXQA010046804">
    <property type="protein sequence ID" value="MCI01680.1"/>
    <property type="molecule type" value="Genomic_DNA"/>
</dbReference>
<evidence type="ECO:0000259" key="3">
    <source>
        <dbReference type="PROSITE" id="PS51671"/>
    </source>
</evidence>